<dbReference type="InterPro" id="IPR036390">
    <property type="entry name" value="WH_DNA-bd_sf"/>
</dbReference>
<protein>
    <submittedName>
        <fullName evidence="6">LysR family transcriptional regulator</fullName>
    </submittedName>
</protein>
<feature type="domain" description="HTH lysR-type" evidence="5">
    <location>
        <begin position="5"/>
        <end position="63"/>
    </location>
</feature>
<dbReference type="Pfam" id="PF03466">
    <property type="entry name" value="LysR_substrate"/>
    <property type="match status" value="1"/>
</dbReference>
<keyword evidence="3" id="KW-0238">DNA-binding</keyword>
<dbReference type="SUPFAM" id="SSF53850">
    <property type="entry name" value="Periplasmic binding protein-like II"/>
    <property type="match status" value="1"/>
</dbReference>
<organism evidence="6 7">
    <name type="scientific">Parasphingopyxis marina</name>
    <dbReference type="NCBI Taxonomy" id="2761622"/>
    <lineage>
        <taxon>Bacteria</taxon>
        <taxon>Pseudomonadati</taxon>
        <taxon>Pseudomonadota</taxon>
        <taxon>Alphaproteobacteria</taxon>
        <taxon>Sphingomonadales</taxon>
        <taxon>Sphingomonadaceae</taxon>
        <taxon>Parasphingopyxis</taxon>
    </lineage>
</organism>
<evidence type="ECO:0000256" key="2">
    <source>
        <dbReference type="ARBA" id="ARBA00023015"/>
    </source>
</evidence>
<evidence type="ECO:0000256" key="4">
    <source>
        <dbReference type="ARBA" id="ARBA00023163"/>
    </source>
</evidence>
<sequence length="323" mass="36231">MGFSYTLRQLEVFEVIRENRSFRVAAEQLDISQAAVSNHLKTLEEQLGISLFVREPGRRPNLTLQGMAFARDLQPFLAAAAVLNGHKRSPEDAEPAYRYKIYVGLSLLENYVRPKLDRFLQANPEIDLEFQAETPGPATLRKILENRFDFALLHIMPQQEIDAATRVLSYCRAGIFAHRSILPKAPGQLTIEDIGKLPFVLPRPGTEQENSMLEALSRVGIQPTKIAGRTQYYDVLSCMVEQGVGISVLCEAFISPEKRGEVENIWPYEPWRIAVRRSPGLREKTADAVETFLVDCIFEDGNYPALEPDAEPGVSRAETLATG</sequence>
<dbReference type="SUPFAM" id="SSF46785">
    <property type="entry name" value="Winged helix' DNA-binding domain"/>
    <property type="match status" value="1"/>
</dbReference>
<dbReference type="EMBL" id="JACJVJ010000001">
    <property type="protein sequence ID" value="MBC2777077.1"/>
    <property type="molecule type" value="Genomic_DNA"/>
</dbReference>
<dbReference type="Gene3D" id="1.10.10.10">
    <property type="entry name" value="Winged helix-like DNA-binding domain superfamily/Winged helix DNA-binding domain"/>
    <property type="match status" value="1"/>
</dbReference>
<comment type="caution">
    <text evidence="6">The sequence shown here is derived from an EMBL/GenBank/DDBJ whole genome shotgun (WGS) entry which is preliminary data.</text>
</comment>
<dbReference type="PANTHER" id="PTHR30126">
    <property type="entry name" value="HTH-TYPE TRANSCRIPTIONAL REGULATOR"/>
    <property type="match status" value="1"/>
</dbReference>
<keyword evidence="7" id="KW-1185">Reference proteome</keyword>
<dbReference type="Proteomes" id="UP000564378">
    <property type="component" value="Unassembled WGS sequence"/>
</dbReference>
<dbReference type="GO" id="GO:0003700">
    <property type="term" value="F:DNA-binding transcription factor activity"/>
    <property type="evidence" value="ECO:0007669"/>
    <property type="project" value="InterPro"/>
</dbReference>
<reference evidence="6 7" key="1">
    <citation type="submission" date="2020-08" db="EMBL/GenBank/DDBJ databases">
        <title>Draft genome sequence of Parasphingopyxis sp. GrpM-11.</title>
        <authorList>
            <person name="Oh J."/>
            <person name="Roh D.-H."/>
        </authorList>
    </citation>
    <scope>NUCLEOTIDE SEQUENCE [LARGE SCALE GENOMIC DNA]</scope>
    <source>
        <strain evidence="6 7">GrpM-11</strain>
    </source>
</reference>
<evidence type="ECO:0000313" key="7">
    <source>
        <dbReference type="Proteomes" id="UP000564378"/>
    </source>
</evidence>
<accession>A0A842HXC8</accession>
<dbReference type="CDD" id="cd05466">
    <property type="entry name" value="PBP2_LTTR_substrate"/>
    <property type="match status" value="1"/>
</dbReference>
<keyword evidence="4" id="KW-0804">Transcription</keyword>
<dbReference type="Gene3D" id="3.40.190.10">
    <property type="entry name" value="Periplasmic binding protein-like II"/>
    <property type="match status" value="2"/>
</dbReference>
<name>A0A842HXC8_9SPHN</name>
<dbReference type="GO" id="GO:0000976">
    <property type="term" value="F:transcription cis-regulatory region binding"/>
    <property type="evidence" value="ECO:0007669"/>
    <property type="project" value="TreeGrafter"/>
</dbReference>
<evidence type="ECO:0000259" key="5">
    <source>
        <dbReference type="PROSITE" id="PS50931"/>
    </source>
</evidence>
<dbReference type="Pfam" id="PF00126">
    <property type="entry name" value="HTH_1"/>
    <property type="match status" value="1"/>
</dbReference>
<dbReference type="InterPro" id="IPR036388">
    <property type="entry name" value="WH-like_DNA-bd_sf"/>
</dbReference>
<comment type="similarity">
    <text evidence="1">Belongs to the LysR transcriptional regulatory family.</text>
</comment>
<dbReference type="InterPro" id="IPR005119">
    <property type="entry name" value="LysR_subst-bd"/>
</dbReference>
<dbReference type="PROSITE" id="PS50931">
    <property type="entry name" value="HTH_LYSR"/>
    <property type="match status" value="1"/>
</dbReference>
<proteinExistence type="inferred from homology"/>
<gene>
    <name evidence="6" type="ORF">H6P80_05515</name>
</gene>
<evidence type="ECO:0000256" key="3">
    <source>
        <dbReference type="ARBA" id="ARBA00023125"/>
    </source>
</evidence>
<evidence type="ECO:0000313" key="6">
    <source>
        <dbReference type="EMBL" id="MBC2777077.1"/>
    </source>
</evidence>
<evidence type="ECO:0000256" key="1">
    <source>
        <dbReference type="ARBA" id="ARBA00009437"/>
    </source>
</evidence>
<dbReference type="AlphaFoldDB" id="A0A842HXC8"/>
<dbReference type="PRINTS" id="PR00039">
    <property type="entry name" value="HTHLYSR"/>
</dbReference>
<dbReference type="PANTHER" id="PTHR30126:SF40">
    <property type="entry name" value="HTH-TYPE TRANSCRIPTIONAL REGULATOR GLTR"/>
    <property type="match status" value="1"/>
</dbReference>
<dbReference type="InterPro" id="IPR000847">
    <property type="entry name" value="LysR_HTH_N"/>
</dbReference>
<keyword evidence="2" id="KW-0805">Transcription regulation</keyword>
<dbReference type="RefSeq" id="WP_185800309.1">
    <property type="nucleotide sequence ID" value="NZ_JACJVJ010000001.1"/>
</dbReference>